<protein>
    <submittedName>
        <fullName evidence="2">Uncharacterized protein</fullName>
    </submittedName>
</protein>
<sequence length="254" mass="28168">MAAIPHTHTSRSGADPTAFCGNSHAPSGLGSLMVRANPVRLKSTRYFRQVAVYLSTIHARIPSTLPFPYQIISGHPLIRPHLRCRHVRMETNGGKSTQTTLNTAIRAPSTISSHRSSSRLWRREDSPLTSVNGVTENGPTRLARDHTSKEYRRELNSFYCGLPSGERELRWSTPPPRSHSPFHQNTPPLSNILFVPKEEENLTGRQRTGDSGVTGSMGGDHLLFDSSHVRLPLEAATKKLVGRGNPARDRQTRT</sequence>
<evidence type="ECO:0000256" key="1">
    <source>
        <dbReference type="SAM" id="MobiDB-lite"/>
    </source>
</evidence>
<keyword evidence="3" id="KW-1185">Reference proteome</keyword>
<proteinExistence type="predicted"/>
<reference evidence="2 3" key="1">
    <citation type="journal article" date="2019" name="Commun. Biol.">
        <title>The bagworm genome reveals a unique fibroin gene that provides high tensile strength.</title>
        <authorList>
            <person name="Kono N."/>
            <person name="Nakamura H."/>
            <person name="Ohtoshi R."/>
            <person name="Tomita M."/>
            <person name="Numata K."/>
            <person name="Arakawa K."/>
        </authorList>
    </citation>
    <scope>NUCLEOTIDE SEQUENCE [LARGE SCALE GENOMIC DNA]</scope>
</reference>
<dbReference type="EMBL" id="BGZK01000239">
    <property type="protein sequence ID" value="GBP30929.1"/>
    <property type="molecule type" value="Genomic_DNA"/>
</dbReference>
<evidence type="ECO:0000313" key="3">
    <source>
        <dbReference type="Proteomes" id="UP000299102"/>
    </source>
</evidence>
<organism evidence="2 3">
    <name type="scientific">Eumeta variegata</name>
    <name type="common">Bagworm moth</name>
    <name type="synonym">Eumeta japonica</name>
    <dbReference type="NCBI Taxonomy" id="151549"/>
    <lineage>
        <taxon>Eukaryota</taxon>
        <taxon>Metazoa</taxon>
        <taxon>Ecdysozoa</taxon>
        <taxon>Arthropoda</taxon>
        <taxon>Hexapoda</taxon>
        <taxon>Insecta</taxon>
        <taxon>Pterygota</taxon>
        <taxon>Neoptera</taxon>
        <taxon>Endopterygota</taxon>
        <taxon>Lepidoptera</taxon>
        <taxon>Glossata</taxon>
        <taxon>Ditrysia</taxon>
        <taxon>Tineoidea</taxon>
        <taxon>Psychidae</taxon>
        <taxon>Oiketicinae</taxon>
        <taxon>Eumeta</taxon>
    </lineage>
</organism>
<dbReference type="Proteomes" id="UP000299102">
    <property type="component" value="Unassembled WGS sequence"/>
</dbReference>
<feature type="region of interest" description="Disordered" evidence="1">
    <location>
        <begin position="235"/>
        <end position="254"/>
    </location>
</feature>
<comment type="caution">
    <text evidence="2">The sequence shown here is derived from an EMBL/GenBank/DDBJ whole genome shotgun (WGS) entry which is preliminary data.</text>
</comment>
<accession>A0A4C1UXC0</accession>
<name>A0A4C1UXC0_EUMVA</name>
<evidence type="ECO:0000313" key="2">
    <source>
        <dbReference type="EMBL" id="GBP30929.1"/>
    </source>
</evidence>
<dbReference type="AlphaFoldDB" id="A0A4C1UXC0"/>
<gene>
    <name evidence="2" type="ORF">EVAR_28570_1</name>
</gene>